<proteinExistence type="predicted"/>
<sequence length="72" mass="8375">MIGGYEVLDRYFFDQGWRLIDLKGYGGLMVWDPRNDYFALVHRELLEEMERLIPVASSLKELIALANGKRAN</sequence>
<comment type="caution">
    <text evidence="1">The sequence shown here is derived from an EMBL/GenBank/DDBJ whole genome shotgun (WGS) entry which is preliminary data.</text>
</comment>
<gene>
    <name evidence="1" type="ORF">GCM10007416_34880</name>
</gene>
<name>A0ABQ1H5R1_9BACL</name>
<evidence type="ECO:0000313" key="2">
    <source>
        <dbReference type="Proteomes" id="UP000617979"/>
    </source>
</evidence>
<reference evidence="2" key="1">
    <citation type="journal article" date="2019" name="Int. J. Syst. Evol. Microbiol.">
        <title>The Global Catalogue of Microorganisms (GCM) 10K type strain sequencing project: providing services to taxonomists for standard genome sequencing and annotation.</title>
        <authorList>
            <consortium name="The Broad Institute Genomics Platform"/>
            <consortium name="The Broad Institute Genome Sequencing Center for Infectious Disease"/>
            <person name="Wu L."/>
            <person name="Ma J."/>
        </authorList>
    </citation>
    <scope>NUCLEOTIDE SEQUENCE [LARGE SCALE GENOMIC DNA]</scope>
    <source>
        <strain evidence="2">CGMCC 1.12404</strain>
    </source>
</reference>
<dbReference type="EMBL" id="BMEX01000034">
    <property type="protein sequence ID" value="GGA58727.1"/>
    <property type="molecule type" value="Genomic_DNA"/>
</dbReference>
<dbReference type="RefSeq" id="WP_188433768.1">
    <property type="nucleotide sequence ID" value="NZ_BMEX01000034.1"/>
</dbReference>
<evidence type="ECO:0000313" key="1">
    <source>
        <dbReference type="EMBL" id="GGA58727.1"/>
    </source>
</evidence>
<keyword evidence="2" id="KW-1185">Reference proteome</keyword>
<organism evidence="1 2">
    <name type="scientific">Kroppenstedtia guangzhouensis</name>
    <dbReference type="NCBI Taxonomy" id="1274356"/>
    <lineage>
        <taxon>Bacteria</taxon>
        <taxon>Bacillati</taxon>
        <taxon>Bacillota</taxon>
        <taxon>Bacilli</taxon>
        <taxon>Bacillales</taxon>
        <taxon>Thermoactinomycetaceae</taxon>
        <taxon>Kroppenstedtia</taxon>
    </lineage>
</organism>
<dbReference type="Proteomes" id="UP000617979">
    <property type="component" value="Unassembled WGS sequence"/>
</dbReference>
<protein>
    <submittedName>
        <fullName evidence="1">Uncharacterized protein</fullName>
    </submittedName>
</protein>
<accession>A0ABQ1H5R1</accession>